<dbReference type="GO" id="GO:0070006">
    <property type="term" value="F:metalloaminopeptidase activity"/>
    <property type="evidence" value="ECO:0007669"/>
    <property type="project" value="TreeGrafter"/>
</dbReference>
<dbReference type="FunFam" id="2.60.40.1730:FF:000010">
    <property type="entry name" value="Putative aminopeptidase N"/>
    <property type="match status" value="1"/>
</dbReference>
<dbReference type="SUPFAM" id="SSF55486">
    <property type="entry name" value="Metalloproteases ('zincins'), catalytic domain"/>
    <property type="match status" value="1"/>
</dbReference>
<dbReference type="Proteomes" id="UP000013525">
    <property type="component" value="Unassembled WGS sequence"/>
</dbReference>
<keyword evidence="4 10" id="KW-0645">Protease</keyword>
<dbReference type="GO" id="GO:0008270">
    <property type="term" value="F:zinc ion binding"/>
    <property type="evidence" value="ECO:0007669"/>
    <property type="project" value="InterPro"/>
</dbReference>
<organism evidence="10 11">
    <name type="scientific">Rhodococcus rhodnii LMG 5362</name>
    <dbReference type="NCBI Taxonomy" id="1273125"/>
    <lineage>
        <taxon>Bacteria</taxon>
        <taxon>Bacillati</taxon>
        <taxon>Actinomycetota</taxon>
        <taxon>Actinomycetes</taxon>
        <taxon>Mycobacteriales</taxon>
        <taxon>Nocardiaceae</taxon>
        <taxon>Rhodococcus</taxon>
    </lineage>
</organism>
<dbReference type="InterPro" id="IPR001930">
    <property type="entry name" value="Peptidase_M1"/>
</dbReference>
<dbReference type="PANTHER" id="PTHR11533:SF174">
    <property type="entry name" value="PUROMYCIN-SENSITIVE AMINOPEPTIDASE-RELATED"/>
    <property type="match status" value="1"/>
</dbReference>
<dbReference type="PATRIC" id="fig|1273125.3.peg.272"/>
<dbReference type="InterPro" id="IPR014782">
    <property type="entry name" value="Peptidase_M1_dom"/>
</dbReference>
<feature type="region of interest" description="Disordered" evidence="7">
    <location>
        <begin position="46"/>
        <end position="87"/>
    </location>
</feature>
<dbReference type="EC" id="3.4.11.2" evidence="2"/>
<reference evidence="10 11" key="1">
    <citation type="journal article" date="2013" name="Genome Announc.">
        <title>Draft Genome Sequence of Rhodococcus rhodnii Strain LMG5362, a Symbiont of Rhodnius prolixus (Hemiptera, Reduviidae, Triatominae), the Principle Vector of Trypanosoma cruzi.</title>
        <authorList>
            <person name="Pachebat J.A."/>
            <person name="van Keulen G."/>
            <person name="Whitten M.M."/>
            <person name="Girdwood S."/>
            <person name="Del Sol R."/>
            <person name="Dyson P.J."/>
            <person name="Facey P.D."/>
        </authorList>
    </citation>
    <scope>NUCLEOTIDE SEQUENCE [LARGE SCALE GENOMIC DNA]</scope>
    <source>
        <strain evidence="10 11">LMG 5362</strain>
    </source>
</reference>
<evidence type="ECO:0000259" key="9">
    <source>
        <dbReference type="Pfam" id="PF17900"/>
    </source>
</evidence>
<feature type="compositionally biased region" description="Low complexity" evidence="7">
    <location>
        <begin position="64"/>
        <end position="75"/>
    </location>
</feature>
<dbReference type="InterPro" id="IPR042097">
    <property type="entry name" value="Aminopeptidase_N-like_N_sf"/>
</dbReference>
<keyword evidence="11" id="KW-1185">Reference proteome</keyword>
<feature type="domain" description="Peptidase M1 membrane alanine aminopeptidase" evidence="8">
    <location>
        <begin position="299"/>
        <end position="342"/>
    </location>
</feature>
<evidence type="ECO:0000313" key="11">
    <source>
        <dbReference type="Proteomes" id="UP000013525"/>
    </source>
</evidence>
<dbReference type="Gene3D" id="3.30.2010.30">
    <property type="match status" value="1"/>
</dbReference>
<dbReference type="GO" id="GO:0006508">
    <property type="term" value="P:proteolysis"/>
    <property type="evidence" value="ECO:0007669"/>
    <property type="project" value="InterPro"/>
</dbReference>
<dbReference type="PRINTS" id="PR00756">
    <property type="entry name" value="ALADIPTASE"/>
</dbReference>
<evidence type="ECO:0000256" key="1">
    <source>
        <dbReference type="ARBA" id="ARBA00000098"/>
    </source>
</evidence>
<dbReference type="GO" id="GO:0005615">
    <property type="term" value="C:extracellular space"/>
    <property type="evidence" value="ECO:0007669"/>
    <property type="project" value="TreeGrafter"/>
</dbReference>
<evidence type="ECO:0000256" key="7">
    <source>
        <dbReference type="SAM" id="MobiDB-lite"/>
    </source>
</evidence>
<dbReference type="GO" id="GO:0016285">
    <property type="term" value="F:alanyl aminopeptidase activity"/>
    <property type="evidence" value="ECO:0007669"/>
    <property type="project" value="UniProtKB-EC"/>
</dbReference>
<proteinExistence type="predicted"/>
<evidence type="ECO:0000256" key="2">
    <source>
        <dbReference type="ARBA" id="ARBA00012564"/>
    </source>
</evidence>
<name>R7WT38_9NOCA</name>
<sequence length="377" mass="41146">MSAVSTRSGAAESTGGGHAVVGTDFYPTHVSGVLSTAVASRFVPGSPRRVGTCGDGSGTMHEVTSTSGDSSTSTSANLTREETRERSRHVEVLEYRVELDLRAARDPDVETFTTRTIVEFAATTDETWLDFLGADVSRVTLNGETVEVDYDGARIRVPGLHRINAVAVEATAYYSRSGEGLHRYVDPEDGETYLYTQYEPADARRVFACFEQPDLKAGFVFDVHAPAGWVVLSNARPRSTGPERVVFERTLPISTYITAIVAGPYHSATGTWRRGDLTVPLGAYCRASLAEHFDPEDIFEITRQGLDYYHEVFDYPYPFGKYDQVFVPEYNLGAMENPGCARSPSRTSSAAPRPTTSTSAARTRSSTRWPTCGSAIS</sequence>
<dbReference type="PANTHER" id="PTHR11533">
    <property type="entry name" value="PROTEASE M1 ZINC METALLOPROTEASE"/>
    <property type="match status" value="1"/>
</dbReference>
<dbReference type="InterPro" id="IPR050344">
    <property type="entry name" value="Peptidase_M1_aminopeptidases"/>
</dbReference>
<dbReference type="GO" id="GO:0042277">
    <property type="term" value="F:peptide binding"/>
    <property type="evidence" value="ECO:0007669"/>
    <property type="project" value="TreeGrafter"/>
</dbReference>
<feature type="domain" description="Aminopeptidase N-like N-terminal" evidence="9">
    <location>
        <begin position="168"/>
        <end position="257"/>
    </location>
</feature>
<dbReference type="SUPFAM" id="SSF63737">
    <property type="entry name" value="Leukotriene A4 hydrolase N-terminal domain"/>
    <property type="match status" value="1"/>
</dbReference>
<dbReference type="AlphaFoldDB" id="R7WT38"/>
<dbReference type="Pfam" id="PF01433">
    <property type="entry name" value="Peptidase_M1"/>
    <property type="match status" value="1"/>
</dbReference>
<dbReference type="GO" id="GO:0005737">
    <property type="term" value="C:cytoplasm"/>
    <property type="evidence" value="ECO:0007669"/>
    <property type="project" value="TreeGrafter"/>
</dbReference>
<accession>R7WT38</accession>
<dbReference type="Gene3D" id="2.60.40.1730">
    <property type="entry name" value="tricorn interacting facor f3 domain"/>
    <property type="match status" value="1"/>
</dbReference>
<protein>
    <recommendedName>
        <fullName evidence="3">Aminopeptidase N</fullName>
        <ecNumber evidence="2">3.4.11.2</ecNumber>
    </recommendedName>
    <alternativeName>
        <fullName evidence="5">Alanine aminopeptidase</fullName>
    </alternativeName>
    <alternativeName>
        <fullName evidence="6">Lysyl aminopeptidase</fullName>
    </alternativeName>
</protein>
<keyword evidence="4 10" id="KW-0378">Hydrolase</keyword>
<feature type="region of interest" description="Disordered" evidence="7">
    <location>
        <begin position="338"/>
        <end position="377"/>
    </location>
</feature>
<dbReference type="GO" id="GO:0043171">
    <property type="term" value="P:peptide catabolic process"/>
    <property type="evidence" value="ECO:0007669"/>
    <property type="project" value="TreeGrafter"/>
</dbReference>
<evidence type="ECO:0000256" key="4">
    <source>
        <dbReference type="ARBA" id="ARBA00022438"/>
    </source>
</evidence>
<dbReference type="MEROPS" id="M01.012"/>
<evidence type="ECO:0000256" key="6">
    <source>
        <dbReference type="ARBA" id="ARBA00031533"/>
    </source>
</evidence>
<keyword evidence="4 10" id="KW-0031">Aminopeptidase</keyword>
<evidence type="ECO:0000256" key="5">
    <source>
        <dbReference type="ARBA" id="ARBA00029811"/>
    </source>
</evidence>
<dbReference type="GO" id="GO:0016020">
    <property type="term" value="C:membrane"/>
    <property type="evidence" value="ECO:0007669"/>
    <property type="project" value="TreeGrafter"/>
</dbReference>
<dbReference type="Pfam" id="PF17900">
    <property type="entry name" value="Peptidase_M1_N"/>
    <property type="match status" value="1"/>
</dbReference>
<dbReference type="eggNOG" id="COG0308">
    <property type="taxonomic scope" value="Bacteria"/>
</dbReference>
<dbReference type="InterPro" id="IPR045357">
    <property type="entry name" value="Aminopeptidase_N-like_N"/>
</dbReference>
<gene>
    <name evidence="10" type="ORF">Rrhod_0272</name>
</gene>
<comment type="catalytic activity">
    <reaction evidence="1">
        <text>Release of an N-terminal amino acid, Xaa-|-Yaa- from a peptide, amide or arylamide. Xaa is preferably Ala, but may be most amino acids including Pro (slow action). When a terminal hydrophobic residue is followed by a prolyl residue, the two may be released as an intact Xaa-Pro dipeptide.</text>
        <dbReference type="EC" id="3.4.11.2"/>
    </reaction>
</comment>
<feature type="compositionally biased region" description="Low complexity" evidence="7">
    <location>
        <begin position="341"/>
        <end position="368"/>
    </location>
</feature>
<evidence type="ECO:0000313" key="10">
    <source>
        <dbReference type="EMBL" id="EOM78441.1"/>
    </source>
</evidence>
<evidence type="ECO:0000256" key="3">
    <source>
        <dbReference type="ARBA" id="ARBA00015611"/>
    </source>
</evidence>
<dbReference type="EMBL" id="APMY01000004">
    <property type="protein sequence ID" value="EOM78441.1"/>
    <property type="molecule type" value="Genomic_DNA"/>
</dbReference>
<comment type="caution">
    <text evidence="10">The sequence shown here is derived from an EMBL/GenBank/DDBJ whole genome shotgun (WGS) entry which is preliminary data.</text>
</comment>
<evidence type="ECO:0000259" key="8">
    <source>
        <dbReference type="Pfam" id="PF01433"/>
    </source>
</evidence>